<gene>
    <name evidence="2" type="ORF">JCM9157_4790</name>
</gene>
<evidence type="ECO:0000313" key="2">
    <source>
        <dbReference type="EMBL" id="GAE37486.1"/>
    </source>
</evidence>
<dbReference type="GO" id="GO:0016020">
    <property type="term" value="C:membrane"/>
    <property type="evidence" value="ECO:0007669"/>
    <property type="project" value="InterPro"/>
</dbReference>
<name>W4QZJ3_HALA3</name>
<evidence type="ECO:0000256" key="1">
    <source>
        <dbReference type="ARBA" id="ARBA00023136"/>
    </source>
</evidence>
<keyword evidence="1" id="KW-0472">Membrane</keyword>
<protein>
    <submittedName>
        <fullName evidence="2">Spore germination protein</fullName>
    </submittedName>
</protein>
<organism evidence="2 3">
    <name type="scientific">Halalkalibacter akibai (strain ATCC 43226 / DSM 21942 / CIP 109018 / JCM 9157 / 1139)</name>
    <name type="common">Bacillus akibai</name>
    <dbReference type="NCBI Taxonomy" id="1236973"/>
    <lineage>
        <taxon>Bacteria</taxon>
        <taxon>Bacillati</taxon>
        <taxon>Bacillota</taxon>
        <taxon>Bacilli</taxon>
        <taxon>Bacillales</taxon>
        <taxon>Bacillaceae</taxon>
        <taxon>Halalkalibacter</taxon>
    </lineage>
</organism>
<dbReference type="Proteomes" id="UP000018896">
    <property type="component" value="Unassembled WGS sequence"/>
</dbReference>
<dbReference type="EMBL" id="BAUV01000079">
    <property type="protein sequence ID" value="GAE37486.1"/>
    <property type="molecule type" value="Genomic_DNA"/>
</dbReference>
<dbReference type="Pfam" id="PF03323">
    <property type="entry name" value="GerA"/>
    <property type="match status" value="1"/>
</dbReference>
<dbReference type="eggNOG" id="COG0697">
    <property type="taxonomic scope" value="Bacteria"/>
</dbReference>
<comment type="caution">
    <text evidence="2">The sequence shown here is derived from an EMBL/GenBank/DDBJ whole genome shotgun (WGS) entry which is preliminary data.</text>
</comment>
<dbReference type="InterPro" id="IPR004995">
    <property type="entry name" value="Spore_Ger"/>
</dbReference>
<reference evidence="2 3" key="1">
    <citation type="journal article" date="2014" name="Genome Announc.">
        <title>Draft Genome Sequences of Three Alkaliphilic Bacillus Strains, Bacillus wakoensis JCM 9140T, Bacillus akibai JCM 9157T, and Bacillus hemicellulosilyticus JCM 9152T.</title>
        <authorList>
            <person name="Yuki M."/>
            <person name="Oshima K."/>
            <person name="Suda W."/>
            <person name="Oshida Y."/>
            <person name="Kitamura K."/>
            <person name="Iida T."/>
            <person name="Hattori M."/>
            <person name="Ohkuma M."/>
        </authorList>
    </citation>
    <scope>NUCLEOTIDE SEQUENCE [LARGE SCALE GENOMIC DNA]</scope>
    <source>
        <strain evidence="2 3">JCM 9157</strain>
    </source>
</reference>
<dbReference type="AlphaFoldDB" id="W4QZJ3"/>
<keyword evidence="3" id="KW-1185">Reference proteome</keyword>
<proteinExistence type="predicted"/>
<accession>W4QZJ3</accession>
<dbReference type="GO" id="GO:0009847">
    <property type="term" value="P:spore germination"/>
    <property type="evidence" value="ECO:0007669"/>
    <property type="project" value="InterPro"/>
</dbReference>
<sequence>MYRRLLKKLSEDKQRESDEYNYQVSKNIDTMIESINNIVGESDDVIQREFKIDAQLKASLFFVDGLVFDAAIEEHIIKPLIYFTEINKEYSTSALLDYLFTDVVTFIEISVKETFDEAILSLLSGETILVIDGVDKLILFETRQFTQRGIEEPESEVIVRGPRDGFNEVLHTNVMLIRRRLRDPNLTVQFGQLGRRSKTDFAIVYIKGLRIKNSLRKCVIDSLV</sequence>
<evidence type="ECO:0000313" key="3">
    <source>
        <dbReference type="Proteomes" id="UP000018896"/>
    </source>
</evidence>
<dbReference type="STRING" id="1236973.JCM9157_4790"/>